<dbReference type="EMBL" id="LNQE01000688">
    <property type="protein sequence ID" value="KUG25428.1"/>
    <property type="molecule type" value="Genomic_DNA"/>
</dbReference>
<dbReference type="InterPro" id="IPR001910">
    <property type="entry name" value="Inosine/uridine_hydrolase_dom"/>
</dbReference>
<dbReference type="Pfam" id="PF01156">
    <property type="entry name" value="IU_nuc_hydro"/>
    <property type="match status" value="1"/>
</dbReference>
<name>A0A0W8FX62_9ZZZZ</name>
<dbReference type="PANTHER" id="PTHR12304:SF4">
    <property type="entry name" value="URIDINE NUCLEOSIDASE"/>
    <property type="match status" value="1"/>
</dbReference>
<dbReference type="Gene3D" id="3.90.245.10">
    <property type="entry name" value="Ribonucleoside hydrolase-like"/>
    <property type="match status" value="1"/>
</dbReference>
<keyword evidence="1 4" id="KW-0378">Hydrolase</keyword>
<evidence type="ECO:0000256" key="1">
    <source>
        <dbReference type="ARBA" id="ARBA00022801"/>
    </source>
</evidence>
<accession>A0A0W8FX62</accession>
<proteinExistence type="predicted"/>
<dbReference type="GO" id="GO:0005829">
    <property type="term" value="C:cytosol"/>
    <property type="evidence" value="ECO:0007669"/>
    <property type="project" value="TreeGrafter"/>
</dbReference>
<evidence type="ECO:0000259" key="3">
    <source>
        <dbReference type="Pfam" id="PF01156"/>
    </source>
</evidence>
<dbReference type="SUPFAM" id="SSF53590">
    <property type="entry name" value="Nucleoside hydrolase"/>
    <property type="match status" value="1"/>
</dbReference>
<protein>
    <submittedName>
        <fullName evidence="4">Inosine-uridine preferring nucleoside hydrolase</fullName>
        <ecNumber evidence="4">3.2.2.1</ecNumber>
    </submittedName>
</protein>
<organism evidence="4">
    <name type="scientific">hydrocarbon metagenome</name>
    <dbReference type="NCBI Taxonomy" id="938273"/>
    <lineage>
        <taxon>unclassified sequences</taxon>
        <taxon>metagenomes</taxon>
        <taxon>ecological metagenomes</taxon>
    </lineage>
</organism>
<comment type="caution">
    <text evidence="4">The sequence shown here is derived from an EMBL/GenBank/DDBJ whole genome shotgun (WGS) entry which is preliminary data.</text>
</comment>
<dbReference type="EC" id="3.2.2.1" evidence="4"/>
<dbReference type="InterPro" id="IPR036452">
    <property type="entry name" value="Ribo_hydro-like"/>
</dbReference>
<dbReference type="AlphaFoldDB" id="A0A0W8FX62"/>
<evidence type="ECO:0000313" key="4">
    <source>
        <dbReference type="EMBL" id="KUG25428.1"/>
    </source>
</evidence>
<keyword evidence="2 4" id="KW-0326">Glycosidase</keyword>
<dbReference type="InterPro" id="IPR023186">
    <property type="entry name" value="IUNH"/>
</dbReference>
<dbReference type="GO" id="GO:0008477">
    <property type="term" value="F:purine nucleosidase activity"/>
    <property type="evidence" value="ECO:0007669"/>
    <property type="project" value="UniProtKB-EC"/>
</dbReference>
<dbReference type="GO" id="GO:0006152">
    <property type="term" value="P:purine nucleoside catabolic process"/>
    <property type="evidence" value="ECO:0007669"/>
    <property type="project" value="TreeGrafter"/>
</dbReference>
<sequence length="294" mass="33004">MKQKILLDTDIGTDIDDAVALAYLLANPKCDLVGITTVTGESTKRAMMASALCKIAGKNIPIYPGIEKPLIREQLQTKAQQAKALNKWEHEKNFPQGEAIEFLRKTIRKNPGEIILLTIGPLTNIGLLFSIDPEIPSLLKGIYTMAGNYNLEAPAYSDVEWNAEGDYHASYITYYANAENHHSIGIDITSRITMDSKEFAEICKHDLLKPVLDFSQIWFEEWDAVTFHDPLVGATIFNDSICKFEQGQVVVELDNKEKMGLTHWHPGKEGGNHLVAVDANKEKFFEEYLSVFKD</sequence>
<gene>
    <name evidence="4" type="ORF">ASZ90_004752</name>
</gene>
<feature type="domain" description="Inosine/uridine-preferring nucleoside hydrolase" evidence="3">
    <location>
        <begin position="5"/>
        <end position="286"/>
    </location>
</feature>
<evidence type="ECO:0000256" key="2">
    <source>
        <dbReference type="ARBA" id="ARBA00023295"/>
    </source>
</evidence>
<reference evidence="4" key="1">
    <citation type="journal article" date="2015" name="Proc. Natl. Acad. Sci. U.S.A.">
        <title>Networks of energetic and metabolic interactions define dynamics in microbial communities.</title>
        <authorList>
            <person name="Embree M."/>
            <person name="Liu J.K."/>
            <person name="Al-Bassam M.M."/>
            <person name="Zengler K."/>
        </authorList>
    </citation>
    <scope>NUCLEOTIDE SEQUENCE</scope>
</reference>
<dbReference type="PANTHER" id="PTHR12304">
    <property type="entry name" value="INOSINE-URIDINE PREFERRING NUCLEOSIDE HYDROLASE"/>
    <property type="match status" value="1"/>
</dbReference>